<dbReference type="GeneID" id="5427529"/>
<sequence length="495" mass="55054">MKSNTSQVPELPGYYYDSEKKKYFKIQANAPSGSAYSSHDVKRRKLDDENSKAESLRVQRNVGRIKRAKILESPMAGAILSREFGKPCLNTVAASHYAQSLSTAFAVDYYPQDNRASGAYLFDVSGYTNVSDPKVLMSYAANNTILHLSYDYGRKAKDKQRVPNVFGSHFRFQRSYNLGFPPGQSTSISANESIGHVVTTWSGVPASRAVVVSPFPPPELRPHPMKSDIHLSPGTKRGPVDVLSSASAPAISPDAFVIGTSKGILRINQNMDMSWIRTFNTKDHYYSDVFAVQYHLNHKDIILTGERRGILSLLDLRTSQSGPIAKIQHTSGIAEIKSLDEHRVLVAGCASDLCQYDRRFIKPNTHLSHTLKHTKNTTAPTTPYLTYPDYRNNGRLNIELDIDLELGIIAVADDVSPTDAEARIKIFSLHGAQVLHEHTIRTDVPNMGCVKFVQDTFNEPKSIWATFAQRIVRLSLDDNHNIPSFKASTTWLSGV</sequence>
<dbReference type="GO" id="GO:0080008">
    <property type="term" value="C:Cul4-RING E3 ubiquitin ligase complex"/>
    <property type="evidence" value="ECO:0007669"/>
    <property type="project" value="TreeGrafter"/>
</dbReference>
<dbReference type="AlphaFoldDB" id="A0A384J942"/>
<evidence type="ECO:0000256" key="3">
    <source>
        <dbReference type="SAM" id="MobiDB-lite"/>
    </source>
</evidence>
<dbReference type="PANTHER" id="PTHR44472">
    <property type="entry name" value="DDB1- AND CUL4-ASSOCIATED FACTOR 4-RELATED"/>
    <property type="match status" value="1"/>
</dbReference>
<organism evidence="4 5">
    <name type="scientific">Botryotinia fuckeliana (strain B05.10)</name>
    <name type="common">Noble rot fungus</name>
    <name type="synonym">Botrytis cinerea</name>
    <dbReference type="NCBI Taxonomy" id="332648"/>
    <lineage>
        <taxon>Eukaryota</taxon>
        <taxon>Fungi</taxon>
        <taxon>Dikarya</taxon>
        <taxon>Ascomycota</taxon>
        <taxon>Pezizomycotina</taxon>
        <taxon>Leotiomycetes</taxon>
        <taxon>Helotiales</taxon>
        <taxon>Sclerotiniaceae</taxon>
        <taxon>Botrytis</taxon>
    </lineage>
</organism>
<dbReference type="EMBL" id="CP009806">
    <property type="protein sequence ID" value="ATZ46962.1"/>
    <property type="molecule type" value="Genomic_DNA"/>
</dbReference>
<proteinExistence type="predicted"/>
<keyword evidence="1" id="KW-0853">WD repeat</keyword>
<reference evidence="4 5" key="1">
    <citation type="journal article" date="2011" name="PLoS Genet.">
        <title>Genomic analysis of the necrotrophic fungal pathogens Sclerotinia sclerotiorum and Botrytis cinerea.</title>
        <authorList>
            <person name="Amselem J."/>
            <person name="Cuomo C.A."/>
            <person name="van Kan J.A."/>
            <person name="Viaud M."/>
            <person name="Benito E.P."/>
            <person name="Couloux A."/>
            <person name="Coutinho P.M."/>
            <person name="de Vries R.P."/>
            <person name="Dyer P.S."/>
            <person name="Fillinger S."/>
            <person name="Fournier E."/>
            <person name="Gout L."/>
            <person name="Hahn M."/>
            <person name="Kohn L."/>
            <person name="Lapalu N."/>
            <person name="Plummer K.M."/>
            <person name="Pradier J.M."/>
            <person name="Quevillon E."/>
            <person name="Sharon A."/>
            <person name="Simon A."/>
            <person name="ten Have A."/>
            <person name="Tudzynski B."/>
            <person name="Tudzynski P."/>
            <person name="Wincker P."/>
            <person name="Andrew M."/>
            <person name="Anthouard V."/>
            <person name="Beever R.E."/>
            <person name="Beffa R."/>
            <person name="Benoit I."/>
            <person name="Bouzid O."/>
            <person name="Brault B."/>
            <person name="Chen Z."/>
            <person name="Choquer M."/>
            <person name="Collemare J."/>
            <person name="Cotton P."/>
            <person name="Danchin E.G."/>
            <person name="Da Silva C."/>
            <person name="Gautier A."/>
            <person name="Giraud C."/>
            <person name="Giraud T."/>
            <person name="Gonzalez C."/>
            <person name="Grossetete S."/>
            <person name="Guldener U."/>
            <person name="Henrissat B."/>
            <person name="Howlett B.J."/>
            <person name="Kodira C."/>
            <person name="Kretschmer M."/>
            <person name="Lappartient A."/>
            <person name="Leroch M."/>
            <person name="Levis C."/>
            <person name="Mauceli E."/>
            <person name="Neuveglise C."/>
            <person name="Oeser B."/>
            <person name="Pearson M."/>
            <person name="Poulain J."/>
            <person name="Poussereau N."/>
            <person name="Quesneville H."/>
            <person name="Rascle C."/>
            <person name="Schumacher J."/>
            <person name="Segurens B."/>
            <person name="Sexton A."/>
            <person name="Silva E."/>
            <person name="Sirven C."/>
            <person name="Soanes D.M."/>
            <person name="Talbot N.J."/>
            <person name="Templeton M."/>
            <person name="Yandava C."/>
            <person name="Yarden O."/>
            <person name="Zeng Q."/>
            <person name="Rollins J.A."/>
            <person name="Lebrun M.H."/>
            <person name="Dickman M."/>
        </authorList>
    </citation>
    <scope>NUCLEOTIDE SEQUENCE [LARGE SCALE GENOMIC DNA]</scope>
    <source>
        <strain evidence="4 5">B05.10</strain>
    </source>
</reference>
<name>A0A384J942_BOTFB</name>
<dbReference type="KEGG" id="bfu:BCIN_02g02970"/>
<dbReference type="InterPro" id="IPR036322">
    <property type="entry name" value="WD40_repeat_dom_sf"/>
</dbReference>
<dbReference type="OrthoDB" id="128867at2759"/>
<dbReference type="RefSeq" id="XP_024546988.1">
    <property type="nucleotide sequence ID" value="XM_024691218.1"/>
</dbReference>
<evidence type="ECO:0000313" key="5">
    <source>
        <dbReference type="Proteomes" id="UP000001798"/>
    </source>
</evidence>
<dbReference type="Proteomes" id="UP000001798">
    <property type="component" value="Chromosome 2"/>
</dbReference>
<feature type="region of interest" description="Disordered" evidence="3">
    <location>
        <begin position="31"/>
        <end position="52"/>
    </location>
</feature>
<reference evidence="4 5" key="2">
    <citation type="journal article" date="2012" name="Eukaryot. Cell">
        <title>Genome update of Botrytis cinerea strains B05.10 and T4.</title>
        <authorList>
            <person name="Staats M."/>
            <person name="van Kan J.A."/>
        </authorList>
    </citation>
    <scope>NUCLEOTIDE SEQUENCE [LARGE SCALE GENOMIC DNA]</scope>
    <source>
        <strain evidence="4 5">B05.10</strain>
    </source>
</reference>
<dbReference type="VEuPathDB" id="FungiDB:Bcin02g02970"/>
<evidence type="ECO:0000256" key="1">
    <source>
        <dbReference type="ARBA" id="ARBA00022574"/>
    </source>
</evidence>
<gene>
    <name evidence="4" type="ORF">BCIN_02g02970</name>
</gene>
<keyword evidence="2" id="KW-0677">Repeat</keyword>
<accession>A0A384J942</accession>
<evidence type="ECO:0000313" key="4">
    <source>
        <dbReference type="EMBL" id="ATZ46962.1"/>
    </source>
</evidence>
<keyword evidence="5" id="KW-1185">Reference proteome</keyword>
<dbReference type="PANTHER" id="PTHR44472:SF1">
    <property type="entry name" value="DDB1 AND CUL4 ASSOCIATED FACTOR 4"/>
    <property type="match status" value="1"/>
</dbReference>
<evidence type="ECO:0000256" key="2">
    <source>
        <dbReference type="ARBA" id="ARBA00022737"/>
    </source>
</evidence>
<reference evidence="4 5" key="3">
    <citation type="journal article" date="2017" name="Mol. Plant Pathol.">
        <title>A gapless genome sequence of the fungus Botrytis cinerea.</title>
        <authorList>
            <person name="Van Kan J.A."/>
            <person name="Stassen J.H."/>
            <person name="Mosbach A."/>
            <person name="Van Der Lee T.A."/>
            <person name="Faino L."/>
            <person name="Farmer A.D."/>
            <person name="Papasotiriou D.G."/>
            <person name="Zhou S."/>
            <person name="Seidl M.F."/>
            <person name="Cottam E."/>
            <person name="Edel D."/>
            <person name="Hahn M."/>
            <person name="Schwartz D.C."/>
            <person name="Dietrich R.A."/>
            <person name="Widdison S."/>
            <person name="Scalliet G."/>
        </authorList>
    </citation>
    <scope>NUCLEOTIDE SEQUENCE [LARGE SCALE GENOMIC DNA]</scope>
    <source>
        <strain evidence="4 5">B05.10</strain>
    </source>
</reference>
<evidence type="ECO:0008006" key="6">
    <source>
        <dbReference type="Google" id="ProtNLM"/>
    </source>
</evidence>
<dbReference type="InterPro" id="IPR052254">
    <property type="entry name" value="CUL4-DDB1_E3_ligase_receptor"/>
</dbReference>
<dbReference type="SUPFAM" id="SSF50978">
    <property type="entry name" value="WD40 repeat-like"/>
    <property type="match status" value="1"/>
</dbReference>
<protein>
    <recommendedName>
        <fullName evidence="6">Myocyte-specific enhancer factor 2d protein</fullName>
    </recommendedName>
</protein>